<gene>
    <name evidence="2" type="ORF">LSALG_LOCUS40118</name>
</gene>
<evidence type="ECO:0000313" key="2">
    <source>
        <dbReference type="EMBL" id="CAI9301576.1"/>
    </source>
</evidence>
<name>A0AA36A0I4_LACSI</name>
<evidence type="ECO:0000313" key="3">
    <source>
        <dbReference type="Proteomes" id="UP001177003"/>
    </source>
</evidence>
<reference evidence="2" key="1">
    <citation type="submission" date="2023-04" db="EMBL/GenBank/DDBJ databases">
        <authorList>
            <person name="Vijverberg K."/>
            <person name="Xiong W."/>
            <person name="Schranz E."/>
        </authorList>
    </citation>
    <scope>NUCLEOTIDE SEQUENCE</scope>
</reference>
<evidence type="ECO:0000256" key="1">
    <source>
        <dbReference type="SAM" id="MobiDB-lite"/>
    </source>
</evidence>
<sequence length="112" mass="12930">MSTTKFKSGLMLGGLKSPRQPRRVPSILLSIGSSTGWSLLPFCHKEECGKILFREVDQPWRISEDDIMERIQQVESEDILKISFIRCQRPRYTEPDQSMPILRDVMQHLLAA</sequence>
<keyword evidence="3" id="KW-1185">Reference proteome</keyword>
<proteinExistence type="predicted"/>
<feature type="region of interest" description="Disordered" evidence="1">
    <location>
        <begin position="1"/>
        <end position="20"/>
    </location>
</feature>
<accession>A0AA36A0I4</accession>
<protein>
    <submittedName>
        <fullName evidence="2">Uncharacterized protein</fullName>
    </submittedName>
</protein>
<organism evidence="2 3">
    <name type="scientific">Lactuca saligna</name>
    <name type="common">Willowleaf lettuce</name>
    <dbReference type="NCBI Taxonomy" id="75948"/>
    <lineage>
        <taxon>Eukaryota</taxon>
        <taxon>Viridiplantae</taxon>
        <taxon>Streptophyta</taxon>
        <taxon>Embryophyta</taxon>
        <taxon>Tracheophyta</taxon>
        <taxon>Spermatophyta</taxon>
        <taxon>Magnoliopsida</taxon>
        <taxon>eudicotyledons</taxon>
        <taxon>Gunneridae</taxon>
        <taxon>Pentapetalae</taxon>
        <taxon>asterids</taxon>
        <taxon>campanulids</taxon>
        <taxon>Asterales</taxon>
        <taxon>Asteraceae</taxon>
        <taxon>Cichorioideae</taxon>
        <taxon>Cichorieae</taxon>
        <taxon>Lactucinae</taxon>
        <taxon>Lactuca</taxon>
    </lineage>
</organism>
<dbReference type="Proteomes" id="UP001177003">
    <property type="component" value="Chromosome 9"/>
</dbReference>
<dbReference type="AlphaFoldDB" id="A0AA36A0I4"/>
<dbReference type="EMBL" id="OX465085">
    <property type="protein sequence ID" value="CAI9301576.1"/>
    <property type="molecule type" value="Genomic_DNA"/>
</dbReference>